<feature type="domain" description="T6SS Transcription factor RovC-like DNA binding" evidence="1">
    <location>
        <begin position="23"/>
        <end position="121"/>
    </location>
</feature>
<evidence type="ECO:0000313" key="2">
    <source>
        <dbReference type="EMBL" id="GER05595.1"/>
    </source>
</evidence>
<keyword evidence="3" id="KW-1185">Reference proteome</keyword>
<accession>A0A5A7ND92</accession>
<evidence type="ECO:0000313" key="3">
    <source>
        <dbReference type="Proteomes" id="UP000324996"/>
    </source>
</evidence>
<reference evidence="2 3" key="1">
    <citation type="submission" date="2019-09" db="EMBL/GenBank/DDBJ databases">
        <title>NBRP : Genome information of microbial organism related human and environment.</title>
        <authorList>
            <person name="Hattori M."/>
            <person name="Oshima K."/>
            <person name="Inaba H."/>
            <person name="Suda W."/>
            <person name="Sakamoto M."/>
            <person name="Iino T."/>
            <person name="Kitahara M."/>
            <person name="Oshida Y."/>
            <person name="Iida T."/>
            <person name="Kudo T."/>
            <person name="Itoh T."/>
            <person name="Ohkuma M."/>
        </authorList>
    </citation>
    <scope>NUCLEOTIDE SEQUENCE [LARGE SCALE GENOMIC DNA]</scope>
    <source>
        <strain evidence="2 3">Q-1</strain>
    </source>
</reference>
<dbReference type="EMBL" id="BKCN01000031">
    <property type="protein sequence ID" value="GER05595.1"/>
    <property type="molecule type" value="Genomic_DNA"/>
</dbReference>
<protein>
    <recommendedName>
        <fullName evidence="1">T6SS Transcription factor RovC-like DNA binding domain-containing protein</fullName>
    </recommendedName>
</protein>
<comment type="caution">
    <text evidence="2">The sequence shown here is derived from an EMBL/GenBank/DDBJ whole genome shotgun (WGS) entry which is preliminary data.</text>
</comment>
<dbReference type="Pfam" id="PF10074">
    <property type="entry name" value="RovC_DNA-bd"/>
    <property type="match status" value="1"/>
</dbReference>
<name>A0A5A7ND92_9PROT</name>
<evidence type="ECO:0000259" key="1">
    <source>
        <dbReference type="Pfam" id="PF10074"/>
    </source>
</evidence>
<proteinExistence type="predicted"/>
<gene>
    <name evidence="2" type="ORF">JCM17846_32770</name>
</gene>
<organism evidence="2 3">
    <name type="scientific">Iodidimonas nitroreducens</name>
    <dbReference type="NCBI Taxonomy" id="1236968"/>
    <lineage>
        <taxon>Bacteria</taxon>
        <taxon>Pseudomonadati</taxon>
        <taxon>Pseudomonadota</taxon>
        <taxon>Alphaproteobacteria</taxon>
        <taxon>Iodidimonadales</taxon>
        <taxon>Iodidimonadaceae</taxon>
        <taxon>Iodidimonas</taxon>
    </lineage>
</organism>
<dbReference type="InterPro" id="IPR018754">
    <property type="entry name" value="RovC-like_DNA-bd"/>
</dbReference>
<dbReference type="Proteomes" id="UP000324996">
    <property type="component" value="Unassembled WGS sequence"/>
</dbReference>
<dbReference type="AlphaFoldDB" id="A0A5A7ND92"/>
<sequence>MRCIGEDIRIDPFALELVVDQFPDVESRQRLIRRLADLYRGRCLGGSRGGWTVEAMRHRDALAALDLRTEGYSYRQIAVFLYGEKAVKDDWTSPDQTMKNRVIRSVKRGQRMMNGGYRTLLA</sequence>